<proteinExistence type="inferred from homology"/>
<dbReference type="PROSITE" id="PS50983">
    <property type="entry name" value="FE_B12_PBP"/>
    <property type="match status" value="1"/>
</dbReference>
<evidence type="ECO:0000256" key="1">
    <source>
        <dbReference type="ARBA" id="ARBA00004196"/>
    </source>
</evidence>
<gene>
    <name evidence="9" type="ORF">HPT30_22560</name>
</gene>
<evidence type="ECO:0000256" key="5">
    <source>
        <dbReference type="ARBA" id="ARBA00023015"/>
    </source>
</evidence>
<evidence type="ECO:0000313" key="10">
    <source>
        <dbReference type="Proteomes" id="UP000564806"/>
    </source>
</evidence>
<dbReference type="Pfam" id="PF01497">
    <property type="entry name" value="Peripla_BP_2"/>
    <property type="match status" value="1"/>
</dbReference>
<dbReference type="GO" id="GO:0043565">
    <property type="term" value="F:sequence-specific DNA binding"/>
    <property type="evidence" value="ECO:0007669"/>
    <property type="project" value="InterPro"/>
</dbReference>
<accession>A0A850EPM4</accession>
<protein>
    <submittedName>
        <fullName evidence="9">AraC family transcriptional regulator</fullName>
    </submittedName>
</protein>
<dbReference type="SUPFAM" id="SSF53807">
    <property type="entry name" value="Helical backbone' metal receptor"/>
    <property type="match status" value="1"/>
</dbReference>
<organism evidence="9 10">
    <name type="scientific">Paenibacillus agri</name>
    <dbReference type="NCBI Taxonomy" id="2744309"/>
    <lineage>
        <taxon>Bacteria</taxon>
        <taxon>Bacillati</taxon>
        <taxon>Bacillota</taxon>
        <taxon>Bacilli</taxon>
        <taxon>Bacillales</taxon>
        <taxon>Paenibacillaceae</taxon>
        <taxon>Paenibacillus</taxon>
    </lineage>
</organism>
<dbReference type="Pfam" id="PF12833">
    <property type="entry name" value="HTH_18"/>
    <property type="match status" value="1"/>
</dbReference>
<dbReference type="Proteomes" id="UP000564806">
    <property type="component" value="Unassembled WGS sequence"/>
</dbReference>
<dbReference type="PANTHER" id="PTHR30532">
    <property type="entry name" value="IRON III DICITRATE-BINDING PERIPLASMIC PROTEIN"/>
    <property type="match status" value="1"/>
</dbReference>
<evidence type="ECO:0000259" key="7">
    <source>
        <dbReference type="PROSITE" id="PS01124"/>
    </source>
</evidence>
<dbReference type="InterPro" id="IPR051313">
    <property type="entry name" value="Bact_iron-sidero_bind"/>
</dbReference>
<dbReference type="InterPro" id="IPR009057">
    <property type="entry name" value="Homeodomain-like_sf"/>
</dbReference>
<dbReference type="PANTHER" id="PTHR30532:SF26">
    <property type="entry name" value="IRON(3+)-HYDROXAMATE-BINDING PROTEIN FHUD"/>
    <property type="match status" value="1"/>
</dbReference>
<dbReference type="Gene3D" id="1.10.10.60">
    <property type="entry name" value="Homeodomain-like"/>
    <property type="match status" value="2"/>
</dbReference>
<evidence type="ECO:0000313" key="9">
    <source>
        <dbReference type="EMBL" id="NUU63138.1"/>
    </source>
</evidence>
<dbReference type="GO" id="GO:0030288">
    <property type="term" value="C:outer membrane-bounded periplasmic space"/>
    <property type="evidence" value="ECO:0007669"/>
    <property type="project" value="TreeGrafter"/>
</dbReference>
<sequence length="535" mass="60479">MLIPPSRRSARLTIMYTWSQIYLYTLEEGAEEQTICSLSEKMLVVPVEGSAEVCSDEQRHVLYENHCGILNPKDNVSIQNAGTGPLRLYLIEFDELRLPGSSEEISAEQLPVSAGVIELASFSHFSGLVHNLYERRALSGPLEEYKSHFIFQEIILMILKNAECNKEQDATSAVQKSIAFMENAYAFDLTHGQLAEMAGVSTRHYSRIFKGLTGKSPIDYLIELRMNKAKTLLQSREVSVGEVAGSVGFHDPFHFSRSFKQHTGVSPRLYINLRKHSSRIASLQYLGELLALGIKPVGAPSQLLKGRYLQGHVEGITDIGKSVVAPYLDRLATLKPDVILTFDGHHYDTYAKIAPTLDMSWSQPVFDRFRFIADLIGKHQEAEQWLSRYEEQTFAARNALKWHLQAGHTLSFIWTRGLPETVQVYYDMKVLYQDLGFQAPPPVAAVQKTKGHPFKSNIPVQELPHYVGDHLFVVVSPDPVSQQHFRELRQSETWNSLPAVQNRRVYLGSEDWLREDPVSMSGQIREAVPLLVELN</sequence>
<comment type="caution">
    <text evidence="9">The sequence shown here is derived from an EMBL/GenBank/DDBJ whole genome shotgun (WGS) entry which is preliminary data.</text>
</comment>
<keyword evidence="4" id="KW-0732">Signal</keyword>
<feature type="domain" description="Fe/B12 periplasmic-binding" evidence="8">
    <location>
        <begin position="277"/>
        <end position="535"/>
    </location>
</feature>
<dbReference type="RefSeq" id="WP_175373569.1">
    <property type="nucleotide sequence ID" value="NZ_JABWCS010000218.1"/>
</dbReference>
<dbReference type="EMBL" id="JABWCS010000218">
    <property type="protein sequence ID" value="NUU63138.1"/>
    <property type="molecule type" value="Genomic_DNA"/>
</dbReference>
<evidence type="ECO:0000256" key="4">
    <source>
        <dbReference type="ARBA" id="ARBA00022729"/>
    </source>
</evidence>
<keyword evidence="3" id="KW-0813">Transport</keyword>
<evidence type="ECO:0000259" key="8">
    <source>
        <dbReference type="PROSITE" id="PS50983"/>
    </source>
</evidence>
<dbReference type="GO" id="GO:0003700">
    <property type="term" value="F:DNA-binding transcription factor activity"/>
    <property type="evidence" value="ECO:0007669"/>
    <property type="project" value="InterPro"/>
</dbReference>
<evidence type="ECO:0000256" key="3">
    <source>
        <dbReference type="ARBA" id="ARBA00022448"/>
    </source>
</evidence>
<keyword evidence="10" id="KW-1185">Reference proteome</keyword>
<dbReference type="SUPFAM" id="SSF46689">
    <property type="entry name" value="Homeodomain-like"/>
    <property type="match status" value="2"/>
</dbReference>
<evidence type="ECO:0000256" key="2">
    <source>
        <dbReference type="ARBA" id="ARBA00008814"/>
    </source>
</evidence>
<reference evidence="9" key="1">
    <citation type="submission" date="2020-06" db="EMBL/GenBank/DDBJ databases">
        <title>Paenibacillus sp. nov., isolated from soil.</title>
        <authorList>
            <person name="Seo Y.L."/>
        </authorList>
    </citation>
    <scope>NUCLEOTIDE SEQUENCE [LARGE SCALE GENOMIC DNA]</scope>
    <source>
        <strain evidence="9">JW14</strain>
    </source>
</reference>
<dbReference type="InterPro" id="IPR002491">
    <property type="entry name" value="ABC_transptr_periplasmic_BD"/>
</dbReference>
<dbReference type="Gene3D" id="3.40.50.1980">
    <property type="entry name" value="Nitrogenase molybdenum iron protein domain"/>
    <property type="match status" value="2"/>
</dbReference>
<dbReference type="SMART" id="SM00342">
    <property type="entry name" value="HTH_ARAC"/>
    <property type="match status" value="1"/>
</dbReference>
<comment type="similarity">
    <text evidence="2">Belongs to the bacterial solute-binding protein 8 family.</text>
</comment>
<dbReference type="GO" id="GO:1901678">
    <property type="term" value="P:iron coordination entity transport"/>
    <property type="evidence" value="ECO:0007669"/>
    <property type="project" value="UniProtKB-ARBA"/>
</dbReference>
<dbReference type="InterPro" id="IPR018060">
    <property type="entry name" value="HTH_AraC"/>
</dbReference>
<evidence type="ECO:0000256" key="6">
    <source>
        <dbReference type="ARBA" id="ARBA00023163"/>
    </source>
</evidence>
<name>A0A850EPM4_9BACL</name>
<keyword evidence="5" id="KW-0805">Transcription regulation</keyword>
<dbReference type="AlphaFoldDB" id="A0A850EPM4"/>
<dbReference type="PROSITE" id="PS01124">
    <property type="entry name" value="HTH_ARAC_FAMILY_2"/>
    <property type="match status" value="1"/>
</dbReference>
<keyword evidence="6" id="KW-0804">Transcription</keyword>
<feature type="domain" description="HTH araC/xylS-type" evidence="7">
    <location>
        <begin position="175"/>
        <end position="273"/>
    </location>
</feature>
<comment type="subcellular location">
    <subcellularLocation>
        <location evidence="1">Cell envelope</location>
    </subcellularLocation>
</comment>